<gene>
    <name evidence="2" type="ORF">ACFQ0R_05600</name>
</gene>
<feature type="transmembrane region" description="Helical" evidence="1">
    <location>
        <begin position="294"/>
        <end position="317"/>
    </location>
</feature>
<accession>A0ABW3GNP6</accession>
<dbReference type="InterPro" id="IPR022134">
    <property type="entry name" value="DUF3667"/>
</dbReference>
<feature type="transmembrane region" description="Helical" evidence="1">
    <location>
        <begin position="97"/>
        <end position="114"/>
    </location>
</feature>
<organism evidence="2 3">
    <name type="scientific">Psychroflexus salinarum</name>
    <dbReference type="NCBI Taxonomy" id="546024"/>
    <lineage>
        <taxon>Bacteria</taxon>
        <taxon>Pseudomonadati</taxon>
        <taxon>Bacteroidota</taxon>
        <taxon>Flavobacteriia</taxon>
        <taxon>Flavobacteriales</taxon>
        <taxon>Flavobacteriaceae</taxon>
        <taxon>Psychroflexus</taxon>
    </lineage>
</organism>
<dbReference type="EMBL" id="JBHTIV010000005">
    <property type="protein sequence ID" value="MFD0932073.1"/>
    <property type="molecule type" value="Genomic_DNA"/>
</dbReference>
<reference evidence="3" key="1">
    <citation type="journal article" date="2019" name="Int. J. Syst. Evol. Microbiol.">
        <title>The Global Catalogue of Microorganisms (GCM) 10K type strain sequencing project: providing services to taxonomists for standard genome sequencing and annotation.</title>
        <authorList>
            <consortium name="The Broad Institute Genomics Platform"/>
            <consortium name="The Broad Institute Genome Sequencing Center for Infectious Disease"/>
            <person name="Wu L."/>
            <person name="Ma J."/>
        </authorList>
    </citation>
    <scope>NUCLEOTIDE SEQUENCE [LARGE SCALE GENOMIC DNA]</scope>
    <source>
        <strain evidence="3">CCUG 56752</strain>
    </source>
</reference>
<keyword evidence="1" id="KW-1133">Transmembrane helix</keyword>
<evidence type="ECO:0000313" key="3">
    <source>
        <dbReference type="Proteomes" id="UP001597049"/>
    </source>
</evidence>
<keyword evidence="1" id="KW-0472">Membrane</keyword>
<dbReference type="Proteomes" id="UP001597049">
    <property type="component" value="Unassembled WGS sequence"/>
</dbReference>
<dbReference type="RefSeq" id="WP_379657393.1">
    <property type="nucleotide sequence ID" value="NZ_JBHTIV010000005.1"/>
</dbReference>
<feature type="transmembrane region" description="Helical" evidence="1">
    <location>
        <begin position="209"/>
        <end position="227"/>
    </location>
</feature>
<evidence type="ECO:0000256" key="1">
    <source>
        <dbReference type="SAM" id="Phobius"/>
    </source>
</evidence>
<keyword evidence="3" id="KW-1185">Reference proteome</keyword>
<protein>
    <submittedName>
        <fullName evidence="2">DUF3667 domain-containing protein</fullName>
    </submittedName>
</protein>
<keyword evidence="1" id="KW-0812">Transmembrane</keyword>
<proteinExistence type="predicted"/>
<comment type="caution">
    <text evidence="2">The sequence shown here is derived from an EMBL/GenBank/DDBJ whole genome shotgun (WGS) entry which is preliminary data.</text>
</comment>
<name>A0ABW3GNP6_9FLAO</name>
<feature type="transmembrane region" description="Helical" evidence="1">
    <location>
        <begin position="247"/>
        <end position="274"/>
    </location>
</feature>
<evidence type="ECO:0000313" key="2">
    <source>
        <dbReference type="EMBL" id="MFD0932073.1"/>
    </source>
</evidence>
<sequence length="318" mass="37665">MKLNIKFKPRPKRFQYRTEKCLNCEHALDISDRFCSNCGQKNSSKALNLKELITEFFAGLVSYDSHFRKSVSALACSPGKLSREYIQGKRIKYVNPFRFFISTAIIFFLAVSWINRDELRDIKILSSEELESNPEITDNNLDFVTNLPDSKITNYIKEHPDAKYSEAIESTGLEKNIMNRLKFEFIFGYSRLKEDPAGFINFLLPKLPFFLFFFIPIYTLFSTLIYIRRKIPYTHHLIFNYNQQTVFLILLFLAFIIDFISLWIWLLIYVFYLYKSIRKFYSQGRFKTILKQIIIMNFYLFSSLLVLTSLAIVSIIFF</sequence>
<dbReference type="Pfam" id="PF12412">
    <property type="entry name" value="DUF3667"/>
    <property type="match status" value="1"/>
</dbReference>